<protein>
    <submittedName>
        <fullName evidence="1">Uncharacterized protein</fullName>
    </submittedName>
</protein>
<dbReference type="EMBL" id="RBUQ01000022">
    <property type="protein sequence ID" value="RMV43569.1"/>
    <property type="molecule type" value="Genomic_DNA"/>
</dbReference>
<proteinExistence type="predicted"/>
<accession>A0A3M3GX55</accession>
<dbReference type="Proteomes" id="UP000271631">
    <property type="component" value="Unassembled WGS sequence"/>
</dbReference>
<organism evidence="1 2">
    <name type="scientific">Pseudomonas syringae pv. maculicola</name>
    <dbReference type="NCBI Taxonomy" id="59511"/>
    <lineage>
        <taxon>Bacteria</taxon>
        <taxon>Pseudomonadati</taxon>
        <taxon>Pseudomonadota</taxon>
        <taxon>Gammaproteobacteria</taxon>
        <taxon>Pseudomonadales</taxon>
        <taxon>Pseudomonadaceae</taxon>
        <taxon>Pseudomonas</taxon>
    </lineage>
</organism>
<dbReference type="AlphaFoldDB" id="A0A3M3GX55"/>
<sequence length="89" mass="9763">MSNPNTITNRKPLDAPVVPAALSNGLLPLNSLNKPVQVSLSVWPGAQTGYTYQLYFDDTLIEPKKEILASHKPGDPLSLEIPKELLRKV</sequence>
<name>A0A3M3GX55_PSEYM</name>
<gene>
    <name evidence="1" type="ORF">ALP13_02814</name>
</gene>
<dbReference type="RefSeq" id="WP_054070670.1">
    <property type="nucleotide sequence ID" value="NZ_LGLG01000438.1"/>
</dbReference>
<comment type="caution">
    <text evidence="1">The sequence shown here is derived from an EMBL/GenBank/DDBJ whole genome shotgun (WGS) entry which is preliminary data.</text>
</comment>
<evidence type="ECO:0000313" key="1">
    <source>
        <dbReference type="EMBL" id="RMV43569.1"/>
    </source>
</evidence>
<reference evidence="1 2" key="1">
    <citation type="submission" date="2018-08" db="EMBL/GenBank/DDBJ databases">
        <title>Recombination of ecologically and evolutionarily significant loci maintains genetic cohesion in the Pseudomonas syringae species complex.</title>
        <authorList>
            <person name="Dillon M."/>
            <person name="Thakur S."/>
            <person name="Almeida R.N.D."/>
            <person name="Weir B.S."/>
            <person name="Guttman D.S."/>
        </authorList>
    </citation>
    <scope>NUCLEOTIDE SEQUENCE [LARGE SCALE GENOMIC DNA]</scope>
    <source>
        <strain evidence="1 2">ICMP 11281</strain>
    </source>
</reference>
<evidence type="ECO:0000313" key="2">
    <source>
        <dbReference type="Proteomes" id="UP000271631"/>
    </source>
</evidence>